<dbReference type="EMBL" id="JALLBG020000199">
    <property type="protein sequence ID" value="KAL3759586.1"/>
    <property type="molecule type" value="Genomic_DNA"/>
</dbReference>
<evidence type="ECO:0000313" key="5">
    <source>
        <dbReference type="EMBL" id="KAL3759586.1"/>
    </source>
</evidence>
<dbReference type="PANTHER" id="PTHR12241">
    <property type="entry name" value="TUBULIN POLYGLUTAMYLASE"/>
    <property type="match status" value="1"/>
</dbReference>
<evidence type="ECO:0008006" key="7">
    <source>
        <dbReference type="Google" id="ProtNLM"/>
    </source>
</evidence>
<organism evidence="5 6">
    <name type="scientific">Discostella pseudostelligera</name>
    <dbReference type="NCBI Taxonomy" id="259834"/>
    <lineage>
        <taxon>Eukaryota</taxon>
        <taxon>Sar</taxon>
        <taxon>Stramenopiles</taxon>
        <taxon>Ochrophyta</taxon>
        <taxon>Bacillariophyta</taxon>
        <taxon>Coscinodiscophyceae</taxon>
        <taxon>Thalassiosirophycidae</taxon>
        <taxon>Stephanodiscales</taxon>
        <taxon>Stephanodiscaceae</taxon>
        <taxon>Discostella</taxon>
    </lineage>
</organism>
<protein>
    <recommendedName>
        <fullName evidence="7">Tubulin-tyrosine ligase family protein</fullName>
    </recommendedName>
</protein>
<name>A0ABD3M6D4_9STRA</name>
<dbReference type="GO" id="GO:0016874">
    <property type="term" value="F:ligase activity"/>
    <property type="evidence" value="ECO:0007669"/>
    <property type="project" value="UniProtKB-KW"/>
</dbReference>
<feature type="region of interest" description="Disordered" evidence="4">
    <location>
        <begin position="143"/>
        <end position="166"/>
    </location>
</feature>
<sequence>MICIHCGNPKAAAGFEIIWERDTAQIRPPSTPYSPSGDSMFMGIVVSKHQQAEMQQQSVDLSSFPLLRIDQVPQHDTQTLVDSEAMLSELEREGDIDSITPFISKLLTHVRKEIAQRRGEEAKTNLPKQTGECLLPATSVMISPQRPTQGNQMQSATRRASSPSPSFVVFSSPKLKSSSFLSRAKLAKASLQARSNEAVSLRIKQERQDRTLRALDTMQEWRVEREKARKLREERLSEERRLRLERWNARIAREEQVHTLMHAAAEEAKSKALESGCTNEEAWVEAAAAASRLVDDESTTFESVDTHSDDGSFINDDSRAAEDSKCNTGNNIEADCCQYSVDETSQAKSICPDEVQLLPTTPFDSAQKDTICDVHATTSSLLNAAAATEREACPSDLPSMPPTLLNTSPHSAKLRVDGGLVSTSSDSSDESSIDIVESNQNESHCHDQAQEQLMPLPPTDENDTRLFQLEMESTTASSPMNETNQVHSATGDRMNFRMETKPSKICTVRDSRSSNNFPSFSSIFANHTSDQKGTNTADVKQRELSRLMQNQIEQYTKMKTVFDALNEEAGYHSKDDSSECSGDSFSQGLFYRIHSHRPEVMSIIRTVFSDRLLSAWGELPSDVEGNVWNLLWVWGLPKASTFENLLIFQKINRFRNTRGLTRKDLLKKNIQRCCNSTTSKDEEAFNIMPLTFALPHEFAAFASGYQSIQQSIADKSANYWIIKPIGLSRGRGISIVNDIADVSYSRPVVIQRYITNPLCFMGFKFDLRMYILVTSFSPLEAFIYKEGLARFGSKQYSLTPELLHDRRIHLTNSSVQQEYSEEIDRSHPAYLAGKHGFESKSAFSWLWKRLDALGIETDDLWLKLMDVCRKALIAAGSDIQYQPNSFEIFGYDLMFDQNLKCWLIEVNSSPSLACESPLDTRIKGSLIRDTIALIDPPAYDRSILAAICERRMTYRQSAANNNSNSDVARTLMHKSQRKFGEIPKRMGNYERLVPVTNNV</sequence>
<gene>
    <name evidence="5" type="ORF">ACHAWU_009733</name>
</gene>
<keyword evidence="3" id="KW-0067">ATP-binding</keyword>
<proteinExistence type="predicted"/>
<evidence type="ECO:0000256" key="4">
    <source>
        <dbReference type="SAM" id="MobiDB-lite"/>
    </source>
</evidence>
<reference evidence="5 6" key="1">
    <citation type="submission" date="2024-10" db="EMBL/GenBank/DDBJ databases">
        <title>Updated reference genomes for cyclostephanoid diatoms.</title>
        <authorList>
            <person name="Roberts W.R."/>
            <person name="Alverson A.J."/>
        </authorList>
    </citation>
    <scope>NUCLEOTIDE SEQUENCE [LARGE SCALE GENOMIC DNA]</scope>
    <source>
        <strain evidence="5 6">AJA232-27</strain>
    </source>
</reference>
<keyword evidence="2" id="KW-0547">Nucleotide-binding</keyword>
<dbReference type="PROSITE" id="PS51221">
    <property type="entry name" value="TTL"/>
    <property type="match status" value="1"/>
</dbReference>
<dbReference type="SUPFAM" id="SSF56059">
    <property type="entry name" value="Glutathione synthetase ATP-binding domain-like"/>
    <property type="match status" value="1"/>
</dbReference>
<accession>A0ABD3M6D4</accession>
<evidence type="ECO:0000256" key="2">
    <source>
        <dbReference type="ARBA" id="ARBA00022741"/>
    </source>
</evidence>
<dbReference type="Gene3D" id="3.30.470.20">
    <property type="entry name" value="ATP-grasp fold, B domain"/>
    <property type="match status" value="1"/>
</dbReference>
<keyword evidence="6" id="KW-1185">Reference proteome</keyword>
<comment type="caution">
    <text evidence="5">The sequence shown here is derived from an EMBL/GenBank/DDBJ whole genome shotgun (WGS) entry which is preliminary data.</text>
</comment>
<feature type="compositionally biased region" description="Low complexity" evidence="4">
    <location>
        <begin position="155"/>
        <end position="166"/>
    </location>
</feature>
<feature type="region of interest" description="Disordered" evidence="4">
    <location>
        <begin position="418"/>
        <end position="445"/>
    </location>
</feature>
<dbReference type="Pfam" id="PF03133">
    <property type="entry name" value="TTL"/>
    <property type="match status" value="1"/>
</dbReference>
<dbReference type="Proteomes" id="UP001530293">
    <property type="component" value="Unassembled WGS sequence"/>
</dbReference>
<dbReference type="AlphaFoldDB" id="A0ABD3M6D4"/>
<evidence type="ECO:0000256" key="3">
    <source>
        <dbReference type="ARBA" id="ARBA00022840"/>
    </source>
</evidence>
<dbReference type="GO" id="GO:0005524">
    <property type="term" value="F:ATP binding"/>
    <property type="evidence" value="ECO:0007669"/>
    <property type="project" value="UniProtKB-KW"/>
</dbReference>
<keyword evidence="1" id="KW-0436">Ligase</keyword>
<dbReference type="PANTHER" id="PTHR12241:SF155">
    <property type="entry name" value="TUBULIN-TYROSINE LIGASE FAMILY PROTEIN"/>
    <property type="match status" value="1"/>
</dbReference>
<feature type="compositionally biased region" description="Polar residues" evidence="4">
    <location>
        <begin position="143"/>
        <end position="154"/>
    </location>
</feature>
<evidence type="ECO:0000256" key="1">
    <source>
        <dbReference type="ARBA" id="ARBA00022598"/>
    </source>
</evidence>
<dbReference type="InterPro" id="IPR004344">
    <property type="entry name" value="TTL/TTLL_fam"/>
</dbReference>
<evidence type="ECO:0000313" key="6">
    <source>
        <dbReference type="Proteomes" id="UP001530293"/>
    </source>
</evidence>